<comment type="caution">
    <text evidence="9">The sequence shown here is derived from an EMBL/GenBank/DDBJ whole genome shotgun (WGS) entry which is preliminary data.</text>
</comment>
<evidence type="ECO:0000256" key="2">
    <source>
        <dbReference type="ARBA" id="ARBA00005169"/>
    </source>
</evidence>
<dbReference type="PANTHER" id="PTHR42945">
    <property type="entry name" value="HISTIDINE BIOSYNTHESIS BIFUNCTIONAL PROTEIN"/>
    <property type="match status" value="1"/>
</dbReference>
<feature type="binding site" evidence="7">
    <location>
        <position position="94"/>
    </location>
    <ligand>
        <name>Zn(2+)</name>
        <dbReference type="ChEBI" id="CHEBI:29105"/>
        <note>ligand shared between dimeric partners</note>
    </ligand>
</feature>
<evidence type="ECO:0000259" key="8">
    <source>
        <dbReference type="Pfam" id="PF01502"/>
    </source>
</evidence>
<name>A0ABT3W556_9PROT</name>
<evidence type="ECO:0000256" key="3">
    <source>
        <dbReference type="ARBA" id="ARBA00022490"/>
    </source>
</evidence>
<evidence type="ECO:0000256" key="4">
    <source>
        <dbReference type="ARBA" id="ARBA00022605"/>
    </source>
</evidence>
<evidence type="ECO:0000256" key="1">
    <source>
        <dbReference type="ARBA" id="ARBA00000024"/>
    </source>
</evidence>
<proteinExistence type="inferred from homology"/>
<dbReference type="InterPro" id="IPR002496">
    <property type="entry name" value="PRib_AMP_CycHydrolase_dom"/>
</dbReference>
<keyword evidence="6 7" id="KW-0368">Histidine biosynthesis</keyword>
<comment type="function">
    <text evidence="7">Catalyzes the hydrolysis of the adenine ring of phosphoribosyl-AMP.</text>
</comment>
<comment type="similarity">
    <text evidence="7">Belongs to the PRA-CH family.</text>
</comment>
<feature type="binding site" evidence="7">
    <location>
        <position position="93"/>
    </location>
    <ligand>
        <name>Mg(2+)</name>
        <dbReference type="ChEBI" id="CHEBI:18420"/>
    </ligand>
</feature>
<sequence>MTQQANKAEWVPIVAPILTELLGKVRFNEQGLISAIAQDDSRNVLMLAWMNREALAETLTTGRVCYYSRSRKTLWRKGESSGQVQHLLAATLDCDSDCLLLTVRQKGVACHTGRHSCFYNALTPTGLIELTEPDITPDALYGVKTSS</sequence>
<comment type="subcellular location">
    <subcellularLocation>
        <location evidence="7">Cytoplasm</location>
    </subcellularLocation>
</comment>
<gene>
    <name evidence="7 9" type="primary">hisI</name>
    <name evidence="9" type="ORF">NQF64_02915</name>
</gene>
<feature type="binding site" evidence="7">
    <location>
        <position position="95"/>
    </location>
    <ligand>
        <name>Mg(2+)</name>
        <dbReference type="ChEBI" id="CHEBI:18420"/>
    </ligand>
</feature>
<keyword evidence="4 7" id="KW-0028">Amino-acid biosynthesis</keyword>
<evidence type="ECO:0000256" key="6">
    <source>
        <dbReference type="ARBA" id="ARBA00023102"/>
    </source>
</evidence>
<keyword evidence="7" id="KW-0460">Magnesium</keyword>
<reference evidence="9 10" key="1">
    <citation type="submission" date="2022-07" db="EMBL/GenBank/DDBJ databases">
        <title>Bombella genomes.</title>
        <authorList>
            <person name="Harer L."/>
            <person name="Styblova S."/>
            <person name="Ehrmann M."/>
        </authorList>
    </citation>
    <scope>NUCLEOTIDE SEQUENCE [LARGE SCALE GENOMIC DNA]</scope>
    <source>
        <strain evidence="9 10">TMW 2.2558</strain>
    </source>
</reference>
<evidence type="ECO:0000256" key="7">
    <source>
        <dbReference type="HAMAP-Rule" id="MF_01021"/>
    </source>
</evidence>
<feature type="binding site" evidence="7">
    <location>
        <position position="110"/>
    </location>
    <ligand>
        <name>Zn(2+)</name>
        <dbReference type="ChEBI" id="CHEBI:29105"/>
        <note>ligand shared between dimeric partners</note>
    </ligand>
</feature>
<keyword evidence="10" id="KW-1185">Reference proteome</keyword>
<dbReference type="EMBL" id="JANIDW010000001">
    <property type="protein sequence ID" value="MCX5614200.1"/>
    <property type="molecule type" value="Genomic_DNA"/>
</dbReference>
<keyword evidence="7" id="KW-0862">Zinc</keyword>
<dbReference type="SUPFAM" id="SSF141734">
    <property type="entry name" value="HisI-like"/>
    <property type="match status" value="1"/>
</dbReference>
<dbReference type="RefSeq" id="WP_266106403.1">
    <property type="nucleotide sequence ID" value="NZ_JANIDW010000001.1"/>
</dbReference>
<feature type="binding site" evidence="7">
    <location>
        <position position="117"/>
    </location>
    <ligand>
        <name>Zn(2+)</name>
        <dbReference type="ChEBI" id="CHEBI:29105"/>
        <note>ligand shared between dimeric partners</note>
    </ligand>
</feature>
<protein>
    <recommendedName>
        <fullName evidence="7">Phosphoribosyl-AMP cyclohydrolase</fullName>
        <shortName evidence="7">PRA-CH</shortName>
        <ecNumber evidence="7">3.5.4.19</ecNumber>
    </recommendedName>
</protein>
<dbReference type="EC" id="3.5.4.19" evidence="7"/>
<comment type="cofactor">
    <cofactor evidence="7">
        <name>Zn(2+)</name>
        <dbReference type="ChEBI" id="CHEBI:29105"/>
    </cofactor>
    <text evidence="7">Binds 1 zinc ion per subunit.</text>
</comment>
<comment type="catalytic activity">
    <reaction evidence="1 7">
        <text>1-(5-phospho-beta-D-ribosyl)-5'-AMP + H2O = 1-(5-phospho-beta-D-ribosyl)-5-[(5-phospho-beta-D-ribosylamino)methylideneamino]imidazole-4-carboxamide</text>
        <dbReference type="Rhea" id="RHEA:20049"/>
        <dbReference type="ChEBI" id="CHEBI:15377"/>
        <dbReference type="ChEBI" id="CHEBI:58435"/>
        <dbReference type="ChEBI" id="CHEBI:59457"/>
        <dbReference type="EC" id="3.5.4.19"/>
    </reaction>
</comment>
<dbReference type="HAMAP" id="MF_01021">
    <property type="entry name" value="HisI"/>
    <property type="match status" value="1"/>
</dbReference>
<feature type="domain" description="Phosphoribosyl-AMP cyclohydrolase" evidence="8">
    <location>
        <begin position="46"/>
        <end position="119"/>
    </location>
</feature>
<comment type="subunit">
    <text evidence="7">Homodimer.</text>
</comment>
<dbReference type="InterPro" id="IPR026660">
    <property type="entry name" value="PRA-CH"/>
</dbReference>
<evidence type="ECO:0000313" key="10">
    <source>
        <dbReference type="Proteomes" id="UP001165648"/>
    </source>
</evidence>
<accession>A0ABT3W556</accession>
<dbReference type="NCBIfam" id="NF000768">
    <property type="entry name" value="PRK00051.1"/>
    <property type="match status" value="1"/>
</dbReference>
<evidence type="ECO:0000256" key="5">
    <source>
        <dbReference type="ARBA" id="ARBA00022801"/>
    </source>
</evidence>
<dbReference type="Proteomes" id="UP001165648">
    <property type="component" value="Unassembled WGS sequence"/>
</dbReference>
<keyword evidence="5 7" id="KW-0378">Hydrolase</keyword>
<comment type="pathway">
    <text evidence="2 7">Amino-acid biosynthesis; L-histidine biosynthesis; L-histidine from 5-phospho-alpha-D-ribose 1-diphosphate: step 3/9.</text>
</comment>
<evidence type="ECO:0000313" key="9">
    <source>
        <dbReference type="EMBL" id="MCX5614200.1"/>
    </source>
</evidence>
<keyword evidence="3 7" id="KW-0963">Cytoplasm</keyword>
<comment type="cofactor">
    <cofactor evidence="7">
        <name>Mg(2+)</name>
        <dbReference type="ChEBI" id="CHEBI:18420"/>
    </cofactor>
    <text evidence="7">Binds 1 Mg(2+) ion per subunit.</text>
</comment>
<dbReference type="PANTHER" id="PTHR42945:SF1">
    <property type="entry name" value="HISTIDINE BIOSYNTHESIS BIFUNCTIONAL PROTEIN HIS7"/>
    <property type="match status" value="1"/>
</dbReference>
<dbReference type="GO" id="GO:0004635">
    <property type="term" value="F:phosphoribosyl-AMP cyclohydrolase activity"/>
    <property type="evidence" value="ECO:0007669"/>
    <property type="project" value="UniProtKB-EC"/>
</dbReference>
<organism evidence="9 10">
    <name type="scientific">Bombella saccharophila</name>
    <dbReference type="NCBI Taxonomy" id="2967338"/>
    <lineage>
        <taxon>Bacteria</taxon>
        <taxon>Pseudomonadati</taxon>
        <taxon>Pseudomonadota</taxon>
        <taxon>Alphaproteobacteria</taxon>
        <taxon>Acetobacterales</taxon>
        <taxon>Acetobacteraceae</taxon>
        <taxon>Bombella</taxon>
    </lineage>
</organism>
<feature type="binding site" evidence="7">
    <location>
        <position position="97"/>
    </location>
    <ligand>
        <name>Mg(2+)</name>
        <dbReference type="ChEBI" id="CHEBI:18420"/>
    </ligand>
</feature>
<dbReference type="Gene3D" id="3.10.20.810">
    <property type="entry name" value="Phosphoribosyl-AMP cyclohydrolase"/>
    <property type="match status" value="1"/>
</dbReference>
<keyword evidence="7" id="KW-0479">Metal-binding</keyword>
<dbReference type="Pfam" id="PF01502">
    <property type="entry name" value="PRA-CH"/>
    <property type="match status" value="1"/>
</dbReference>
<dbReference type="InterPro" id="IPR038019">
    <property type="entry name" value="PRib_AMP_CycHydrolase_sf"/>
</dbReference>